<dbReference type="EMBL" id="UYSG01000774">
    <property type="protein sequence ID" value="VDL23328.1"/>
    <property type="molecule type" value="Genomic_DNA"/>
</dbReference>
<dbReference type="SUPFAM" id="SSF103473">
    <property type="entry name" value="MFS general substrate transporter"/>
    <property type="match status" value="1"/>
</dbReference>
<keyword evidence="1" id="KW-0472">Membrane</keyword>
<evidence type="ECO:0000313" key="3">
    <source>
        <dbReference type="Proteomes" id="UP000274504"/>
    </source>
</evidence>
<dbReference type="WBParaSite" id="HDID_0000287801-mRNA-1">
    <property type="protein sequence ID" value="HDID_0000287801-mRNA-1"/>
    <property type="gene ID" value="HDID_0000287801"/>
</dbReference>
<sequence length="119" mass="12840">MGILITCIGQKHAIIVGLALEACQLALLGFFSAPWILWTAGSIAGLGSITYPALSAFLSNHGLLTGIRGLCGGLGPAVYGLIFFIFQVSFMALLSFLFICFLSQYSRIFHHGRRSKSRD</sequence>
<dbReference type="AlphaFoldDB" id="A0A0R3SDT6"/>
<feature type="transmembrane region" description="Helical" evidence="1">
    <location>
        <begin position="12"/>
        <end position="31"/>
    </location>
</feature>
<organism evidence="4">
    <name type="scientific">Hymenolepis diminuta</name>
    <name type="common">Rat tapeworm</name>
    <dbReference type="NCBI Taxonomy" id="6216"/>
    <lineage>
        <taxon>Eukaryota</taxon>
        <taxon>Metazoa</taxon>
        <taxon>Spiralia</taxon>
        <taxon>Lophotrochozoa</taxon>
        <taxon>Platyhelminthes</taxon>
        <taxon>Cestoda</taxon>
        <taxon>Eucestoda</taxon>
        <taxon>Cyclophyllidea</taxon>
        <taxon>Hymenolepididae</taxon>
        <taxon>Hymenolepis</taxon>
    </lineage>
</organism>
<reference evidence="4" key="1">
    <citation type="submission" date="2017-02" db="UniProtKB">
        <authorList>
            <consortium name="WormBaseParasite"/>
        </authorList>
    </citation>
    <scope>IDENTIFICATION</scope>
</reference>
<dbReference type="InterPro" id="IPR036259">
    <property type="entry name" value="MFS_trans_sf"/>
</dbReference>
<gene>
    <name evidence="2" type="ORF">HDID_LOCUS2876</name>
</gene>
<feature type="transmembrane region" description="Helical" evidence="1">
    <location>
        <begin position="36"/>
        <end position="58"/>
    </location>
</feature>
<evidence type="ECO:0000313" key="4">
    <source>
        <dbReference type="WBParaSite" id="HDID_0000287801-mRNA-1"/>
    </source>
</evidence>
<dbReference type="OrthoDB" id="419616at2759"/>
<evidence type="ECO:0000256" key="1">
    <source>
        <dbReference type="SAM" id="Phobius"/>
    </source>
</evidence>
<reference evidence="2 3" key="2">
    <citation type="submission" date="2018-11" db="EMBL/GenBank/DDBJ databases">
        <authorList>
            <consortium name="Pathogen Informatics"/>
        </authorList>
    </citation>
    <scope>NUCLEOTIDE SEQUENCE [LARGE SCALE GENOMIC DNA]</scope>
</reference>
<proteinExistence type="predicted"/>
<dbReference type="Proteomes" id="UP000274504">
    <property type="component" value="Unassembled WGS sequence"/>
</dbReference>
<keyword evidence="1" id="KW-0812">Transmembrane</keyword>
<protein>
    <submittedName>
        <fullName evidence="4">MFS domain-containing protein</fullName>
    </submittedName>
</protein>
<name>A0A0R3SDT6_HYMDI</name>
<evidence type="ECO:0000313" key="2">
    <source>
        <dbReference type="EMBL" id="VDL23328.1"/>
    </source>
</evidence>
<accession>A0A0R3SDT6</accession>
<feature type="transmembrane region" description="Helical" evidence="1">
    <location>
        <begin position="78"/>
        <end position="105"/>
    </location>
</feature>
<keyword evidence="1" id="KW-1133">Transmembrane helix</keyword>